<reference evidence="3" key="1">
    <citation type="submission" date="2020-03" db="EMBL/GenBank/DDBJ databases">
        <title>A high-quality chromosome-level genome assembly of a woody plant with both climbing and erect habits, Rhamnella rubrinervis.</title>
        <authorList>
            <person name="Lu Z."/>
            <person name="Yang Y."/>
            <person name="Zhu X."/>
            <person name="Sun Y."/>
        </authorList>
    </citation>
    <scope>NUCLEOTIDE SEQUENCE</scope>
    <source>
        <strain evidence="3">BYM</strain>
        <tissue evidence="3">Leaf</tissue>
    </source>
</reference>
<organism evidence="3 4">
    <name type="scientific">Rhamnella rubrinervis</name>
    <dbReference type="NCBI Taxonomy" id="2594499"/>
    <lineage>
        <taxon>Eukaryota</taxon>
        <taxon>Viridiplantae</taxon>
        <taxon>Streptophyta</taxon>
        <taxon>Embryophyta</taxon>
        <taxon>Tracheophyta</taxon>
        <taxon>Spermatophyta</taxon>
        <taxon>Magnoliopsida</taxon>
        <taxon>eudicotyledons</taxon>
        <taxon>Gunneridae</taxon>
        <taxon>Pentapetalae</taxon>
        <taxon>rosids</taxon>
        <taxon>fabids</taxon>
        <taxon>Rosales</taxon>
        <taxon>Rhamnaceae</taxon>
        <taxon>rhamnoid group</taxon>
        <taxon>Rhamneae</taxon>
        <taxon>Rhamnella</taxon>
    </lineage>
</organism>
<dbReference type="Proteomes" id="UP000796880">
    <property type="component" value="Unassembled WGS sequence"/>
</dbReference>
<proteinExistence type="predicted"/>
<evidence type="ECO:0000259" key="2">
    <source>
        <dbReference type="Pfam" id="PF03114"/>
    </source>
</evidence>
<feature type="compositionally biased region" description="Low complexity" evidence="1">
    <location>
        <begin position="458"/>
        <end position="476"/>
    </location>
</feature>
<evidence type="ECO:0000313" key="3">
    <source>
        <dbReference type="EMBL" id="KAF3435289.1"/>
    </source>
</evidence>
<feature type="region of interest" description="Disordered" evidence="1">
    <location>
        <begin position="366"/>
        <end position="389"/>
    </location>
</feature>
<dbReference type="OrthoDB" id="1925034at2759"/>
<dbReference type="PANTHER" id="PTHR34119:SF19">
    <property type="entry name" value="HYDROXYPROLINE-RICH GLYCOPROTEIN FAMILY PROTEIN"/>
    <property type="match status" value="1"/>
</dbReference>
<protein>
    <recommendedName>
        <fullName evidence="2">BAR domain-containing protein</fullName>
    </recommendedName>
</protein>
<dbReference type="InterPro" id="IPR004148">
    <property type="entry name" value="BAR_dom"/>
</dbReference>
<feature type="compositionally biased region" description="Basic and acidic residues" evidence="1">
    <location>
        <begin position="301"/>
        <end position="310"/>
    </location>
</feature>
<gene>
    <name evidence="3" type="ORF">FNV43_RR22376</name>
</gene>
<keyword evidence="4" id="KW-1185">Reference proteome</keyword>
<dbReference type="GO" id="GO:0005737">
    <property type="term" value="C:cytoplasm"/>
    <property type="evidence" value="ECO:0007669"/>
    <property type="project" value="InterPro"/>
</dbReference>
<dbReference type="InterPro" id="IPR027267">
    <property type="entry name" value="AH/BAR_dom_sf"/>
</dbReference>
<dbReference type="SUPFAM" id="SSF103657">
    <property type="entry name" value="BAR/IMD domain-like"/>
    <property type="match status" value="1"/>
</dbReference>
<feature type="compositionally biased region" description="Low complexity" evidence="1">
    <location>
        <begin position="498"/>
        <end position="515"/>
    </location>
</feature>
<dbReference type="Gene3D" id="1.20.1270.60">
    <property type="entry name" value="Arfaptin homology (AH) domain/BAR domain"/>
    <property type="match status" value="1"/>
</dbReference>
<dbReference type="CDD" id="cd07307">
    <property type="entry name" value="BAR"/>
    <property type="match status" value="1"/>
</dbReference>
<dbReference type="AlphaFoldDB" id="A0A8K0DWG7"/>
<evidence type="ECO:0000256" key="1">
    <source>
        <dbReference type="SAM" id="MobiDB-lite"/>
    </source>
</evidence>
<feature type="region of interest" description="Disordered" evidence="1">
    <location>
        <begin position="423"/>
        <end position="515"/>
    </location>
</feature>
<feature type="compositionally biased region" description="Acidic residues" evidence="1">
    <location>
        <begin position="244"/>
        <end position="257"/>
    </location>
</feature>
<sequence length="668" mass="73676">MKSPLAKLRRFALNKNDSKDKRDFQPSAKLDELAQAAKDMQDMRNCYDSLLSAAAATANSAYEFSESLQEMGTCLMEKTALHDDRESGRALLMLGQVQYELQKLVDSYRAHIIQTITNPSESLLNELRTVEEMKRQCDEKRDIYEYMVAQQREKGRSKSGKSESFTLQQLKAAHDEYDDEATLCVFRLKSLKQGQSRSLLTQAARHHAAQLNFFRKGLKSLESVEPHVRLVTEQQHIDYQFSGLEDDDGEDGEDDNDANAYGELSFDYRANKQGLDNVPTSRNSMEVDEEGNLSPQALKGESTEIKSDKSQADLLVPSRDVKVGSHSAPIFPEKKFDVAEKVRQMQPLAPRKSNTYVLPTPIDAKGLLSSRNSSSVHTKPSGRAHNLWHSSPLEEKKHEKDYGDGNLSGPNTLKAQLMLKESSTKNSTLLPPPLAEGLPLPQDMVNTSDNKKIKRQASSSLLTSKSSSTKPDLSSSGPITSTELPQLVSGMVSRLPIPHSSPKVSPSASPPLVSSPRISELHELPRPPASLAAKPSRSPGLVGHSAPLVYRSQEMNATNRVPSVASNKASPLPTPPLVVSRSFSIPSSSQRAMTLHVAKHFEPQVLSKPDNVTSPPLTPISLSNIKPVATISEVASQSSPIQDKLCVKSRDIVFLDKYLKLCTLIWMH</sequence>
<evidence type="ECO:0000313" key="4">
    <source>
        <dbReference type="Proteomes" id="UP000796880"/>
    </source>
</evidence>
<dbReference type="Pfam" id="PF03114">
    <property type="entry name" value="BAR"/>
    <property type="match status" value="1"/>
</dbReference>
<dbReference type="PANTHER" id="PTHR34119">
    <property type="entry name" value="HYDROXYPROLINE-RICH GLYCOPROTEIN-LIKE"/>
    <property type="match status" value="1"/>
</dbReference>
<comment type="caution">
    <text evidence="3">The sequence shown here is derived from an EMBL/GenBank/DDBJ whole genome shotgun (WGS) entry which is preliminary data.</text>
</comment>
<dbReference type="InterPro" id="IPR037488">
    <property type="entry name" value="At2g33490-like"/>
</dbReference>
<accession>A0A8K0DWG7</accession>
<feature type="region of interest" description="Disordered" evidence="1">
    <location>
        <begin position="242"/>
        <end position="310"/>
    </location>
</feature>
<dbReference type="EMBL" id="VOIH02000010">
    <property type="protein sequence ID" value="KAF3435289.1"/>
    <property type="molecule type" value="Genomic_DNA"/>
</dbReference>
<name>A0A8K0DWG7_9ROSA</name>
<feature type="domain" description="BAR" evidence="2">
    <location>
        <begin position="29"/>
        <end position="227"/>
    </location>
</feature>
<feature type="compositionally biased region" description="Polar residues" evidence="1">
    <location>
        <begin position="369"/>
        <end position="378"/>
    </location>
</feature>